<organism evidence="3 4">
    <name type="scientific">Streptomyces triticirhizae</name>
    <dbReference type="NCBI Taxonomy" id="2483353"/>
    <lineage>
        <taxon>Bacteria</taxon>
        <taxon>Bacillati</taxon>
        <taxon>Actinomycetota</taxon>
        <taxon>Actinomycetes</taxon>
        <taxon>Kitasatosporales</taxon>
        <taxon>Streptomycetaceae</taxon>
        <taxon>Streptomyces</taxon>
    </lineage>
</organism>
<dbReference type="EMBL" id="RFFJ01000011">
    <property type="protein sequence ID" value="RMI44990.1"/>
    <property type="molecule type" value="Genomic_DNA"/>
</dbReference>
<feature type="transmembrane region" description="Helical" evidence="1">
    <location>
        <begin position="154"/>
        <end position="176"/>
    </location>
</feature>
<sequence length="192" mass="20598">MGTRERGGRTGAGALWWWAAPSVVLLVGMALWGIVRYPELPERIPQHVGPGGVDAWGDRSVGLAFLPVFVYAGLTALLTGCVWGLLRATPLDAMPAPKDRWAQAMAVGNNRPASAASARAMARALLTTNALVGVALLPMAWVQWRETQTTSVPGWLTVAMPLALALSVVPPCLAGWRDSREKRALRELRRAA</sequence>
<evidence type="ECO:0000259" key="2">
    <source>
        <dbReference type="Pfam" id="PF07853"/>
    </source>
</evidence>
<accession>A0A3M2M7N5</accession>
<keyword evidence="4" id="KW-1185">Reference proteome</keyword>
<feature type="domain" description="DUF1648" evidence="2">
    <location>
        <begin position="24"/>
        <end position="69"/>
    </location>
</feature>
<evidence type="ECO:0000313" key="4">
    <source>
        <dbReference type="Proteomes" id="UP000278673"/>
    </source>
</evidence>
<dbReference type="AlphaFoldDB" id="A0A3M2M7N5"/>
<evidence type="ECO:0000256" key="1">
    <source>
        <dbReference type="SAM" id="Phobius"/>
    </source>
</evidence>
<feature type="transmembrane region" description="Helical" evidence="1">
    <location>
        <begin position="64"/>
        <end position="86"/>
    </location>
</feature>
<keyword evidence="1" id="KW-0812">Transmembrane</keyword>
<keyword evidence="1" id="KW-0472">Membrane</keyword>
<dbReference type="InterPro" id="IPR012867">
    <property type="entry name" value="DUF1648"/>
</dbReference>
<gene>
    <name evidence="3" type="ORF">EBN88_04145</name>
</gene>
<evidence type="ECO:0000313" key="3">
    <source>
        <dbReference type="EMBL" id="RMI44990.1"/>
    </source>
</evidence>
<feature type="transmembrane region" description="Helical" evidence="1">
    <location>
        <begin position="120"/>
        <end position="142"/>
    </location>
</feature>
<keyword evidence="1" id="KW-1133">Transmembrane helix</keyword>
<dbReference type="Pfam" id="PF07853">
    <property type="entry name" value="DUF1648"/>
    <property type="match status" value="1"/>
</dbReference>
<proteinExistence type="predicted"/>
<feature type="transmembrane region" description="Helical" evidence="1">
    <location>
        <begin position="12"/>
        <end position="35"/>
    </location>
</feature>
<dbReference type="RefSeq" id="WP_122182410.1">
    <property type="nucleotide sequence ID" value="NZ_RFFJ01000011.1"/>
</dbReference>
<reference evidence="3 4" key="1">
    <citation type="submission" date="2018-10" db="EMBL/GenBank/DDBJ databases">
        <title>Isolation, diversity and antifungal activity of actinobacteria from wheat.</title>
        <authorList>
            <person name="Han C."/>
        </authorList>
    </citation>
    <scope>NUCLEOTIDE SEQUENCE [LARGE SCALE GENOMIC DNA]</scope>
    <source>
        <strain evidence="3 4">NEAU-YY642</strain>
    </source>
</reference>
<comment type="caution">
    <text evidence="3">The sequence shown here is derived from an EMBL/GenBank/DDBJ whole genome shotgun (WGS) entry which is preliminary data.</text>
</comment>
<dbReference type="Proteomes" id="UP000278673">
    <property type="component" value="Unassembled WGS sequence"/>
</dbReference>
<protein>
    <submittedName>
        <fullName evidence="3">DUF1648 domain-containing protein</fullName>
    </submittedName>
</protein>
<name>A0A3M2M7N5_9ACTN</name>